<evidence type="ECO:0000256" key="1">
    <source>
        <dbReference type="SAM" id="Coils"/>
    </source>
</evidence>
<dbReference type="OrthoDB" id="10251522at2759"/>
<proteinExistence type="predicted"/>
<organism evidence="3 4">
    <name type="scientific">Giardia muris</name>
    <dbReference type="NCBI Taxonomy" id="5742"/>
    <lineage>
        <taxon>Eukaryota</taxon>
        <taxon>Metamonada</taxon>
        <taxon>Diplomonadida</taxon>
        <taxon>Hexamitidae</taxon>
        <taxon>Giardiinae</taxon>
        <taxon>Giardia</taxon>
    </lineage>
</organism>
<dbReference type="EMBL" id="VDLU01000002">
    <property type="protein sequence ID" value="TNJ28892.1"/>
    <property type="molecule type" value="Genomic_DNA"/>
</dbReference>
<dbReference type="Proteomes" id="UP000315496">
    <property type="component" value="Chromosome 2"/>
</dbReference>
<protein>
    <submittedName>
        <fullName evidence="3">Uncharacterized protein</fullName>
    </submittedName>
</protein>
<comment type="caution">
    <text evidence="3">The sequence shown here is derived from an EMBL/GenBank/DDBJ whole genome shotgun (WGS) entry which is preliminary data.</text>
</comment>
<evidence type="ECO:0000313" key="4">
    <source>
        <dbReference type="Proteomes" id="UP000315496"/>
    </source>
</evidence>
<feature type="region of interest" description="Disordered" evidence="2">
    <location>
        <begin position="685"/>
        <end position="720"/>
    </location>
</feature>
<dbReference type="AlphaFoldDB" id="A0A4Z1SSH1"/>
<reference evidence="3 4" key="1">
    <citation type="submission" date="2019-05" db="EMBL/GenBank/DDBJ databases">
        <title>The compact genome of Giardia muris reveals important steps in the evolution of intestinal protozoan parasites.</title>
        <authorList>
            <person name="Xu F."/>
            <person name="Jimenez-Gonzalez A."/>
            <person name="Einarsson E."/>
            <person name="Astvaldsson A."/>
            <person name="Peirasmaki D."/>
            <person name="Eckmann L."/>
            <person name="Andersson J.O."/>
            <person name="Svard S.G."/>
            <person name="Jerlstrom-Hultqvist J."/>
        </authorList>
    </citation>
    <scope>NUCLEOTIDE SEQUENCE [LARGE SCALE GENOMIC DNA]</scope>
    <source>
        <strain evidence="3 4">Roberts-Thomson</strain>
    </source>
</reference>
<evidence type="ECO:0000256" key="2">
    <source>
        <dbReference type="SAM" id="MobiDB-lite"/>
    </source>
</evidence>
<name>A0A4Z1SSH1_GIAMU</name>
<keyword evidence="1" id="KW-0175">Coiled coil</keyword>
<gene>
    <name evidence="3" type="ORF">GMRT_15312</name>
</gene>
<feature type="region of interest" description="Disordered" evidence="2">
    <location>
        <begin position="511"/>
        <end position="550"/>
    </location>
</feature>
<evidence type="ECO:0000313" key="3">
    <source>
        <dbReference type="EMBL" id="TNJ28892.1"/>
    </source>
</evidence>
<feature type="coiled-coil region" evidence="1">
    <location>
        <begin position="556"/>
        <end position="583"/>
    </location>
</feature>
<accession>A0A4Z1SSH1</accession>
<sequence>MPALSSLYIRGSGNITRGVSICHIHALPKQKKGAPVKTPSVRFERAKAKDNLTVLMEGRDTWTGELTTLGCYRNNAASIKAAEVEVDVGVTEAYKRGQSLTFLLPVVVSKDTIVNACLPYGSCLPALLRSCNTVRMTVLGVLNGKPVDLGRYLYQDTKREGTAPPDVHPIFNLAGELDFASCLHPTDFENFKRHRNSITAFAEKEKNLNTAIQEMANLSLVIVTYSAWGQVPTGFGIPGRYETLYTFVMPIFRDTDQYWLKNMRTKFDPYDLASFSGVDVKDNILAEHLYLAQYVHAGGVFYDKSSELNAPLHAAKTMAPSVPAGVSATRQAGVTTRGAQTQEDARPSVLSLYQRDYAELMCVPKNRVRKGTYEPRGVADFVIYSTSAIAPKILFKYLHIKDTLSISLISLPAAVYSSPGPVLAALAFTLHNPKTVCCNHISYNALDLVAGARARFMAFHMRVDRNFMANADDIPEPREMEFVVETQSGDVVCSLDKFSNEFVDEVRDAPDLHEADGGDDAPATLGPGTALPTAYSQGSPQPYGDCDSNRSRDELLASVEANLAAIERENQRLRGEVASLQKMAGMDPDYADASLADKSYFELQPASLTQMTIGNSATKNGLLNDIERDIQELISISRRRNNEIAALSTQVDNPDNPDAALQEYRRINQDLEEKVDRLERAQRALQTELDGERQENEELQRRLKDLPAADSSGSKPADEAAVQKLRIQYENQILQLKKENLDNTKKLRDEIERVRATQATKMKEAKRRFEEDRDREIRRLKTRMEEDFMAKLNEIKDRVRNAMSAAQHGA</sequence>
<dbReference type="VEuPathDB" id="GiardiaDB:GMRT_15312"/>
<keyword evidence="4" id="KW-1185">Reference proteome</keyword>
<feature type="compositionally biased region" description="Basic and acidic residues" evidence="2">
    <location>
        <begin position="690"/>
        <end position="707"/>
    </location>
</feature>